<gene>
    <name evidence="1" type="ORF">Pmani_006628</name>
</gene>
<proteinExistence type="predicted"/>
<accession>A0AAE1Q9Z6</accession>
<evidence type="ECO:0000313" key="1">
    <source>
        <dbReference type="EMBL" id="KAK4322651.1"/>
    </source>
</evidence>
<name>A0AAE1Q9Z6_9EUCA</name>
<dbReference type="EMBL" id="JAWZYT010000503">
    <property type="protein sequence ID" value="KAK4322651.1"/>
    <property type="molecule type" value="Genomic_DNA"/>
</dbReference>
<sequence length="169" mass="19145">MPVLISQDDVESFLRSNPSFEEIDVLTKHELQLVARGLGVLEVSDILKAHLVEKVWSENKLNCYCEMQVRSARSVQGAQGWDMAPGAEDDVEEQREAEPVTMGLPSMREILRSSVTDQQVVLARIQAQVEMARINAQLEQQRLECGDRRQSEVLHTGFDVTKHMKMVPE</sequence>
<reference evidence="1" key="1">
    <citation type="submission" date="2023-11" db="EMBL/GenBank/DDBJ databases">
        <title>Genome assemblies of two species of porcelain crab, Petrolisthes cinctipes and Petrolisthes manimaculis (Anomura: Porcellanidae).</title>
        <authorList>
            <person name="Angst P."/>
        </authorList>
    </citation>
    <scope>NUCLEOTIDE SEQUENCE</scope>
    <source>
        <strain evidence="1">PB745_02</strain>
        <tissue evidence="1">Gill</tissue>
    </source>
</reference>
<dbReference type="AlphaFoldDB" id="A0AAE1Q9Z6"/>
<keyword evidence="2" id="KW-1185">Reference proteome</keyword>
<dbReference type="Proteomes" id="UP001292094">
    <property type="component" value="Unassembled WGS sequence"/>
</dbReference>
<evidence type="ECO:0000313" key="2">
    <source>
        <dbReference type="Proteomes" id="UP001292094"/>
    </source>
</evidence>
<comment type="caution">
    <text evidence="1">The sequence shown here is derived from an EMBL/GenBank/DDBJ whole genome shotgun (WGS) entry which is preliminary data.</text>
</comment>
<protein>
    <submittedName>
        <fullName evidence="1">Uncharacterized protein</fullName>
    </submittedName>
</protein>
<organism evidence="1 2">
    <name type="scientific">Petrolisthes manimaculis</name>
    <dbReference type="NCBI Taxonomy" id="1843537"/>
    <lineage>
        <taxon>Eukaryota</taxon>
        <taxon>Metazoa</taxon>
        <taxon>Ecdysozoa</taxon>
        <taxon>Arthropoda</taxon>
        <taxon>Crustacea</taxon>
        <taxon>Multicrustacea</taxon>
        <taxon>Malacostraca</taxon>
        <taxon>Eumalacostraca</taxon>
        <taxon>Eucarida</taxon>
        <taxon>Decapoda</taxon>
        <taxon>Pleocyemata</taxon>
        <taxon>Anomura</taxon>
        <taxon>Galatheoidea</taxon>
        <taxon>Porcellanidae</taxon>
        <taxon>Petrolisthes</taxon>
    </lineage>
</organism>